<dbReference type="AlphaFoldDB" id="A0A0X3VAC4"/>
<dbReference type="GO" id="GO:0006313">
    <property type="term" value="P:DNA transposition"/>
    <property type="evidence" value="ECO:0007669"/>
    <property type="project" value="InterPro"/>
</dbReference>
<dbReference type="PANTHER" id="PTHR33055">
    <property type="entry name" value="TRANSPOSASE FOR INSERTION SEQUENCE ELEMENT IS1111A"/>
    <property type="match status" value="1"/>
</dbReference>
<dbReference type="InterPro" id="IPR002525">
    <property type="entry name" value="Transp_IS110-like_N"/>
</dbReference>
<dbReference type="Proteomes" id="UP000053244">
    <property type="component" value="Unassembled WGS sequence"/>
</dbReference>
<evidence type="ECO:0000313" key="4">
    <source>
        <dbReference type="Proteomes" id="UP000053244"/>
    </source>
</evidence>
<dbReference type="PANTHER" id="PTHR33055:SF16">
    <property type="entry name" value="TRANSPOSASE FOR INSERTION SEQUENCE ELEMENT IS1547"/>
    <property type="match status" value="1"/>
</dbReference>
<name>A0A0X3VAC4_9ACTN</name>
<dbReference type="GO" id="GO:0004803">
    <property type="term" value="F:transposase activity"/>
    <property type="evidence" value="ECO:0007669"/>
    <property type="project" value="InterPro"/>
</dbReference>
<dbReference type="Pfam" id="PF02371">
    <property type="entry name" value="Transposase_20"/>
    <property type="match status" value="1"/>
</dbReference>
<dbReference type="Pfam" id="PF01548">
    <property type="entry name" value="DEDD_Tnp_IS110"/>
    <property type="match status" value="1"/>
</dbReference>
<gene>
    <name evidence="3" type="ORF">ADL15_05275</name>
</gene>
<feature type="domain" description="Transposase IS110-like N-terminal" evidence="1">
    <location>
        <begin position="23"/>
        <end position="169"/>
    </location>
</feature>
<evidence type="ECO:0000259" key="2">
    <source>
        <dbReference type="Pfam" id="PF02371"/>
    </source>
</evidence>
<dbReference type="NCBIfam" id="NF033542">
    <property type="entry name" value="transpos_IS110"/>
    <property type="match status" value="1"/>
</dbReference>
<dbReference type="InterPro" id="IPR003346">
    <property type="entry name" value="Transposase_20"/>
</dbReference>
<evidence type="ECO:0000313" key="3">
    <source>
        <dbReference type="EMBL" id="KUL41212.1"/>
    </source>
</evidence>
<dbReference type="InterPro" id="IPR047650">
    <property type="entry name" value="Transpos_IS110"/>
</dbReference>
<proteinExistence type="predicted"/>
<comment type="caution">
    <text evidence="3">The sequence shown here is derived from an EMBL/GenBank/DDBJ whole genome shotgun (WGS) entry which is preliminary data.</text>
</comment>
<reference evidence="3 4" key="1">
    <citation type="submission" date="2015-10" db="EMBL/GenBank/DDBJ databases">
        <authorList>
            <person name="Gilbert D.G."/>
        </authorList>
    </citation>
    <scope>NUCLEOTIDE SEQUENCE [LARGE SCALE GENOMIC DNA]</scope>
    <source>
        <strain evidence="3 4">NRRL B-16712</strain>
    </source>
</reference>
<feature type="domain" description="Transposase IS116/IS110/IS902 C-terminal" evidence="2">
    <location>
        <begin position="247"/>
        <end position="324"/>
    </location>
</feature>
<organism evidence="3 4">
    <name type="scientific">Actinoplanes awajinensis subsp. mycoplanecinus</name>
    <dbReference type="NCBI Taxonomy" id="135947"/>
    <lineage>
        <taxon>Bacteria</taxon>
        <taxon>Bacillati</taxon>
        <taxon>Actinomycetota</taxon>
        <taxon>Actinomycetes</taxon>
        <taxon>Micromonosporales</taxon>
        <taxon>Micromonosporaceae</taxon>
        <taxon>Actinoplanes</taxon>
    </lineage>
</organism>
<evidence type="ECO:0000259" key="1">
    <source>
        <dbReference type="Pfam" id="PF01548"/>
    </source>
</evidence>
<sequence length="359" mass="38551">MTSASMPDLLCGQQPDLPEDLVIGVDTHRDANVVVALSVTGRVLGNASFPTTTDGYQQLLAWSRTRGRLCRAGLEGTGSYGAGLNRYLHNQGVAVIEVNSTDKATRRRRGKNDVIDAEHAARAVLAGTATAVAKTVDGPAEALRLLKLAKNSAVKARTQALNQLKAVLVTADATLRDSLHGLGPKTLLRRCAALTAGPDLSHAATAAAYTLRSLAVRILALSTEIDEVTAQLHTIIDAHRPQLLQRLGVGPDIAATLLITAGDNPGRLRHEAAFAALCGASPVEVSSGRTDRHRLNFGGDRQANAALYRIVLTRLRHDPATRAYRDRRKTEGKTPREIIRCLKRYIAREIYSLLLPATP</sequence>
<keyword evidence="4" id="KW-1185">Reference proteome</keyword>
<protein>
    <submittedName>
        <fullName evidence="3">Transposase</fullName>
    </submittedName>
</protein>
<dbReference type="EMBL" id="LLZH01000016">
    <property type="protein sequence ID" value="KUL41212.1"/>
    <property type="molecule type" value="Genomic_DNA"/>
</dbReference>
<accession>A0A0X3VAC4</accession>
<dbReference type="GO" id="GO:0003677">
    <property type="term" value="F:DNA binding"/>
    <property type="evidence" value="ECO:0007669"/>
    <property type="project" value="InterPro"/>
</dbReference>